<gene>
    <name evidence="1" type="ORF">Scep_006822</name>
</gene>
<dbReference type="AlphaFoldDB" id="A0AAP0KBF0"/>
<keyword evidence="2" id="KW-1185">Reference proteome</keyword>
<reference evidence="1 2" key="1">
    <citation type="submission" date="2024-01" db="EMBL/GenBank/DDBJ databases">
        <title>Genome assemblies of Stephania.</title>
        <authorList>
            <person name="Yang L."/>
        </authorList>
    </citation>
    <scope>NUCLEOTIDE SEQUENCE [LARGE SCALE GENOMIC DNA]</scope>
    <source>
        <strain evidence="1">JXDWG</strain>
        <tissue evidence="1">Leaf</tissue>
    </source>
</reference>
<dbReference type="PANTHER" id="PTHR47592:SF27">
    <property type="entry name" value="OS08G0421700 PROTEIN"/>
    <property type="match status" value="1"/>
</dbReference>
<evidence type="ECO:0000313" key="1">
    <source>
        <dbReference type="EMBL" id="KAK9148065.1"/>
    </source>
</evidence>
<dbReference type="PANTHER" id="PTHR47592">
    <property type="entry name" value="PBF68 PROTEIN"/>
    <property type="match status" value="1"/>
</dbReference>
<name>A0AAP0KBF0_9MAGN</name>
<evidence type="ECO:0000313" key="2">
    <source>
        <dbReference type="Proteomes" id="UP001419268"/>
    </source>
</evidence>
<accession>A0AAP0KBF0</accession>
<organism evidence="1 2">
    <name type="scientific">Stephania cephalantha</name>
    <dbReference type="NCBI Taxonomy" id="152367"/>
    <lineage>
        <taxon>Eukaryota</taxon>
        <taxon>Viridiplantae</taxon>
        <taxon>Streptophyta</taxon>
        <taxon>Embryophyta</taxon>
        <taxon>Tracheophyta</taxon>
        <taxon>Spermatophyta</taxon>
        <taxon>Magnoliopsida</taxon>
        <taxon>Ranunculales</taxon>
        <taxon>Menispermaceae</taxon>
        <taxon>Menispermoideae</taxon>
        <taxon>Cissampelideae</taxon>
        <taxon>Stephania</taxon>
    </lineage>
</organism>
<protein>
    <submittedName>
        <fullName evidence="1">Uncharacterized protein</fullName>
    </submittedName>
</protein>
<sequence length="68" mass="8028">MLEKKYKTENVNAKKFVIGKFLKYVMVDSKTMIKQVEEIQVLIHELHTEGSSINEHFVTTRIFNLMIN</sequence>
<dbReference type="Proteomes" id="UP001419268">
    <property type="component" value="Unassembled WGS sequence"/>
</dbReference>
<dbReference type="EMBL" id="JBBNAG010000003">
    <property type="protein sequence ID" value="KAK9148065.1"/>
    <property type="molecule type" value="Genomic_DNA"/>
</dbReference>
<comment type="caution">
    <text evidence="1">The sequence shown here is derived from an EMBL/GenBank/DDBJ whole genome shotgun (WGS) entry which is preliminary data.</text>
</comment>
<proteinExistence type="predicted"/>